<dbReference type="InterPro" id="IPR003734">
    <property type="entry name" value="DUF155"/>
</dbReference>
<dbReference type="EC" id="6.3.2.3" evidence="5"/>
<dbReference type="AlphaFoldDB" id="A0AAW2FVI6"/>
<dbReference type="PANTHER" id="PTHR11130:SF0">
    <property type="entry name" value="GLUTATHIONE SYNTHETASE"/>
    <property type="match status" value="1"/>
</dbReference>
<keyword evidence="11" id="KW-0067">ATP-binding</keyword>
<evidence type="ECO:0000313" key="17">
    <source>
        <dbReference type="EMBL" id="KAL0118036.1"/>
    </source>
</evidence>
<evidence type="ECO:0000256" key="13">
    <source>
        <dbReference type="ARBA" id="ARBA00030403"/>
    </source>
</evidence>
<evidence type="ECO:0000256" key="9">
    <source>
        <dbReference type="ARBA" id="ARBA00022723"/>
    </source>
</evidence>
<dbReference type="InterPro" id="IPR014709">
    <property type="entry name" value="Glutathione_synthase_C_euk"/>
</dbReference>
<dbReference type="NCBIfam" id="TIGR01986">
    <property type="entry name" value="glut_syn_euk"/>
    <property type="match status" value="1"/>
</dbReference>
<evidence type="ECO:0000256" key="11">
    <source>
        <dbReference type="ARBA" id="ARBA00022840"/>
    </source>
</evidence>
<dbReference type="SUPFAM" id="SSF52440">
    <property type="entry name" value="PreATP-grasp domain"/>
    <property type="match status" value="1"/>
</dbReference>
<dbReference type="GO" id="GO:0043295">
    <property type="term" value="F:glutathione binding"/>
    <property type="evidence" value="ECO:0007669"/>
    <property type="project" value="TreeGrafter"/>
</dbReference>
<dbReference type="GO" id="GO:0005829">
    <property type="term" value="C:cytosol"/>
    <property type="evidence" value="ECO:0007669"/>
    <property type="project" value="TreeGrafter"/>
</dbReference>
<dbReference type="Gene3D" id="3.40.50.1760">
    <property type="entry name" value="Glutathione synthase, substrate-binding domain superfamily, eukaryotic"/>
    <property type="match status" value="1"/>
</dbReference>
<dbReference type="InterPro" id="IPR016185">
    <property type="entry name" value="PreATP-grasp_dom_sf"/>
</dbReference>
<dbReference type="Proteomes" id="UP001430953">
    <property type="component" value="Unassembled WGS sequence"/>
</dbReference>
<evidence type="ECO:0000256" key="4">
    <source>
        <dbReference type="ARBA" id="ARBA00011738"/>
    </source>
</evidence>
<gene>
    <name evidence="17" type="ORF">PUN28_009015</name>
</gene>
<evidence type="ECO:0000256" key="3">
    <source>
        <dbReference type="ARBA" id="ARBA00010385"/>
    </source>
</evidence>
<evidence type="ECO:0000256" key="12">
    <source>
        <dbReference type="ARBA" id="ARBA00022842"/>
    </source>
</evidence>
<dbReference type="Gene3D" id="3.30.1490.80">
    <property type="match status" value="1"/>
</dbReference>
<organism evidence="17 18">
    <name type="scientific">Cardiocondyla obscurior</name>
    <dbReference type="NCBI Taxonomy" id="286306"/>
    <lineage>
        <taxon>Eukaryota</taxon>
        <taxon>Metazoa</taxon>
        <taxon>Ecdysozoa</taxon>
        <taxon>Arthropoda</taxon>
        <taxon>Hexapoda</taxon>
        <taxon>Insecta</taxon>
        <taxon>Pterygota</taxon>
        <taxon>Neoptera</taxon>
        <taxon>Endopterygota</taxon>
        <taxon>Hymenoptera</taxon>
        <taxon>Apocrita</taxon>
        <taxon>Aculeata</taxon>
        <taxon>Formicoidea</taxon>
        <taxon>Formicidae</taxon>
        <taxon>Myrmicinae</taxon>
        <taxon>Cardiocondyla</taxon>
    </lineage>
</organism>
<reference evidence="17 18" key="1">
    <citation type="submission" date="2023-03" db="EMBL/GenBank/DDBJ databases">
        <title>High recombination rates correlate with genetic variation in Cardiocondyla obscurior ants.</title>
        <authorList>
            <person name="Errbii M."/>
        </authorList>
    </citation>
    <scope>NUCLEOTIDE SEQUENCE [LARGE SCALE GENOMIC DNA]</scope>
    <source>
        <strain evidence="17">Alpha-2009</strain>
        <tissue evidence="17">Whole body</tissue>
    </source>
</reference>
<dbReference type="GO" id="GO:0046872">
    <property type="term" value="F:metal ion binding"/>
    <property type="evidence" value="ECO:0007669"/>
    <property type="project" value="UniProtKB-KW"/>
</dbReference>
<evidence type="ECO:0000256" key="10">
    <source>
        <dbReference type="ARBA" id="ARBA00022741"/>
    </source>
</evidence>
<proteinExistence type="inferred from homology"/>
<name>A0AAW2FVI6_9HYME</name>
<evidence type="ECO:0000259" key="15">
    <source>
        <dbReference type="Pfam" id="PF02582"/>
    </source>
</evidence>
<comment type="subunit">
    <text evidence="4">Homodimer.</text>
</comment>
<keyword evidence="18" id="KW-1185">Reference proteome</keyword>
<dbReference type="PANTHER" id="PTHR11130">
    <property type="entry name" value="GLUTATHIONE SYNTHETASE"/>
    <property type="match status" value="1"/>
</dbReference>
<evidence type="ECO:0000256" key="6">
    <source>
        <dbReference type="ARBA" id="ARBA00020821"/>
    </source>
</evidence>
<comment type="catalytic activity">
    <reaction evidence="14">
        <text>gamma-L-glutamyl-L-cysteine + glycine + ATP = glutathione + ADP + phosphate + H(+)</text>
        <dbReference type="Rhea" id="RHEA:13557"/>
        <dbReference type="ChEBI" id="CHEBI:15378"/>
        <dbReference type="ChEBI" id="CHEBI:30616"/>
        <dbReference type="ChEBI" id="CHEBI:43474"/>
        <dbReference type="ChEBI" id="CHEBI:57305"/>
        <dbReference type="ChEBI" id="CHEBI:57925"/>
        <dbReference type="ChEBI" id="CHEBI:58173"/>
        <dbReference type="ChEBI" id="CHEBI:456216"/>
        <dbReference type="EC" id="6.3.2.3"/>
    </reaction>
    <physiologicalReaction direction="left-to-right" evidence="14">
        <dbReference type="Rhea" id="RHEA:13558"/>
    </physiologicalReaction>
</comment>
<dbReference type="SUPFAM" id="SSF56059">
    <property type="entry name" value="Glutathione synthetase ATP-binding domain-like"/>
    <property type="match status" value="1"/>
</dbReference>
<feature type="domain" description="Glutathione synthase substrate-binding" evidence="16">
    <location>
        <begin position="209"/>
        <end position="310"/>
    </location>
</feature>
<comment type="cofactor">
    <cofactor evidence="1">
        <name>Mg(2+)</name>
        <dbReference type="ChEBI" id="CHEBI:18420"/>
    </cofactor>
</comment>
<evidence type="ECO:0000313" key="18">
    <source>
        <dbReference type="Proteomes" id="UP001430953"/>
    </source>
</evidence>
<dbReference type="Pfam" id="PF03199">
    <property type="entry name" value="GSH_synthase"/>
    <property type="match status" value="1"/>
</dbReference>
<dbReference type="GO" id="GO:0005524">
    <property type="term" value="F:ATP binding"/>
    <property type="evidence" value="ECO:0007669"/>
    <property type="project" value="UniProtKB-KW"/>
</dbReference>
<protein>
    <recommendedName>
        <fullName evidence="6">Glutathione synthetase</fullName>
        <ecNumber evidence="5">6.3.2.3</ecNumber>
    </recommendedName>
    <alternativeName>
        <fullName evidence="13">Glutathione synthase</fullName>
    </alternativeName>
</protein>
<dbReference type="Gene3D" id="3.30.1490.50">
    <property type="match status" value="1"/>
</dbReference>
<evidence type="ECO:0000256" key="8">
    <source>
        <dbReference type="ARBA" id="ARBA00022684"/>
    </source>
</evidence>
<accession>A0AAW2FVI6</accession>
<evidence type="ECO:0000256" key="7">
    <source>
        <dbReference type="ARBA" id="ARBA00022598"/>
    </source>
</evidence>
<dbReference type="GO" id="GO:0004363">
    <property type="term" value="F:glutathione synthase activity"/>
    <property type="evidence" value="ECO:0007669"/>
    <property type="project" value="UniProtKB-EC"/>
</dbReference>
<comment type="caution">
    <text evidence="17">The sequence shown here is derived from an EMBL/GenBank/DDBJ whole genome shotgun (WGS) entry which is preliminary data.</text>
</comment>
<sequence length="722" mass="83629">MKLPISLDLPKEELEELIDKAKDWVLMHGMCLRSKNKFDKNVLQFAPFTLFPSPFPRKEFYNACNIQIILNVLVHRVAHNYDFLKDTLQEIIKVDDFTKNLFSIYETVHKEGIAQKTSLGILRSDLMLATNCPENDKIHECYCCWKQIEINTIASGFGWLGPASTELHKFVLQELGYTNELQNLPENNALQTLCSGFIDAWNFYGDSQAVILFVVEDVTYNICDQRFHEYEIRRQNPDIKIIRRNLTQLAATARLGSNMELIVNNYVVAVVYYRSGYEPGQYPTQKEWDVRLLVERSLAIKCPSIQYHLAGTKKVQQTLAKSDIIVRFLNDEKTAGEVKKVFTGLYPLDFDEYGDAAVEMGISNPHRFVLKPQREGGCNNLYGSDIKNFLESMKFEKNRVAWILMDRIYPPVHKNYIVKYENENMNLEMKELVSELGIFGVIIGDDKNIMVNKQAGHMLRTKLSTDNEGGVASGLAIHDVIHAVAKYEVGHEPREIFFFREGSIVMWNISDLECGNLLQFLRSYEHNRYMEEIVHTESELMNYSYADAGKKSHLKDGDINLAQEAGKLDKYTFSNAMAQSVKLGIWEASLNRYVDSIDFVTEDLKFGKKIQMSQHEVLRKQGELFALRHRINLTSDLLDTPDFYWERDDLESLYQRTCGYFSIAKRTKVMNERLNHCLELVSILSSHLSDRHHVRLEWMIIILIMVEVAFEVLHYIDRYLVK</sequence>
<dbReference type="Pfam" id="PF03917">
    <property type="entry name" value="GSH_synth_ATP"/>
    <property type="match status" value="1"/>
</dbReference>
<dbReference type="InterPro" id="IPR004887">
    <property type="entry name" value="GSH_synth_subst-bd"/>
</dbReference>
<evidence type="ECO:0000256" key="14">
    <source>
        <dbReference type="ARBA" id="ARBA00048871"/>
    </source>
</evidence>
<keyword evidence="7" id="KW-0436">Ligase</keyword>
<evidence type="ECO:0000256" key="5">
    <source>
        <dbReference type="ARBA" id="ARBA00012214"/>
    </source>
</evidence>
<dbReference type="Gene3D" id="1.10.1080.10">
    <property type="entry name" value="Glutathione Synthetase, Chain A, domain 3"/>
    <property type="match status" value="1"/>
</dbReference>
<dbReference type="InterPro" id="IPR014049">
    <property type="entry name" value="Glutathione_synthase_N_euk"/>
</dbReference>
<dbReference type="Gene3D" id="3.30.470.20">
    <property type="entry name" value="ATP-grasp fold, B domain"/>
    <property type="match status" value="1"/>
</dbReference>
<keyword evidence="8" id="KW-0317">Glutathione biosynthesis</keyword>
<evidence type="ECO:0000256" key="2">
    <source>
        <dbReference type="ARBA" id="ARBA00004965"/>
    </source>
</evidence>
<keyword evidence="12" id="KW-0460">Magnesium</keyword>
<evidence type="ECO:0000256" key="1">
    <source>
        <dbReference type="ARBA" id="ARBA00001946"/>
    </source>
</evidence>
<dbReference type="InterPro" id="IPR014042">
    <property type="entry name" value="Glutathione_synthase_a-hlx"/>
</dbReference>
<keyword evidence="10" id="KW-0547">Nucleotide-binding</keyword>
<dbReference type="FunFam" id="3.30.1490.50:FF:000002">
    <property type="entry name" value="Glutathione synthetase"/>
    <property type="match status" value="1"/>
</dbReference>
<keyword evidence="9" id="KW-0479">Metal-binding</keyword>
<comment type="pathway">
    <text evidence="2">Sulfur metabolism; glutathione biosynthesis; glutathione from L-cysteine and L-glutamate: step 2/2.</text>
</comment>
<feature type="domain" description="DUF155" evidence="15">
    <location>
        <begin position="496"/>
        <end position="671"/>
    </location>
</feature>
<dbReference type="InterPro" id="IPR037013">
    <property type="entry name" value="GSH-S_sub-bd_sf"/>
</dbReference>
<dbReference type="FunFam" id="3.40.50.1760:FF:000001">
    <property type="entry name" value="Glutathione synthetase"/>
    <property type="match status" value="1"/>
</dbReference>
<dbReference type="Pfam" id="PF02582">
    <property type="entry name" value="DUF155"/>
    <property type="match status" value="1"/>
</dbReference>
<dbReference type="EMBL" id="JADYXP020000008">
    <property type="protein sequence ID" value="KAL0118036.1"/>
    <property type="molecule type" value="Genomic_DNA"/>
</dbReference>
<dbReference type="InterPro" id="IPR005615">
    <property type="entry name" value="Glutathione_synthase"/>
</dbReference>
<comment type="similarity">
    <text evidence="3">Belongs to the eukaryotic GSH synthase family.</text>
</comment>
<evidence type="ECO:0000259" key="16">
    <source>
        <dbReference type="Pfam" id="PF03199"/>
    </source>
</evidence>